<evidence type="ECO:0000313" key="3">
    <source>
        <dbReference type="Proteomes" id="UP000216363"/>
    </source>
</evidence>
<dbReference type="Proteomes" id="UP000216363">
    <property type="component" value="Unassembled WGS sequence"/>
</dbReference>
<dbReference type="EMBL" id="NNRN01000023">
    <property type="protein sequence ID" value="OYR32574.1"/>
    <property type="molecule type" value="Genomic_DNA"/>
</dbReference>
<gene>
    <name evidence="2" type="ORF">CES86_5699</name>
    <name evidence="1" type="ORF">F9L03_21940</name>
</gene>
<evidence type="ECO:0000313" key="2">
    <source>
        <dbReference type="EMBL" id="OYR32574.1"/>
    </source>
</evidence>
<sequence>MKNVLILTASVLLSACTEKAEATYTVEELLTDHGMLSRILDKCRNNPGELRNTVNCMNAEAANSKLRFQNMRKALGG</sequence>
<dbReference type="NCBIfam" id="NF033894">
    <property type="entry name" value="Eex_IncN"/>
    <property type="match status" value="1"/>
</dbReference>
<dbReference type="RefSeq" id="WP_012090934.1">
    <property type="nucleotide sequence ID" value="NZ_JBHEEP010000022.1"/>
</dbReference>
<keyword evidence="4" id="KW-1185">Reference proteome</keyword>
<evidence type="ECO:0000313" key="1">
    <source>
        <dbReference type="EMBL" id="KAB2701703.1"/>
    </source>
</evidence>
<reference evidence="2 3" key="1">
    <citation type="submission" date="2017-07" db="EMBL/GenBank/DDBJ databases">
        <title>Draft genome of Ochrobactrum lupini type strain LUP21.</title>
        <authorList>
            <person name="Krzyzanowska D.M."/>
            <person name="Jafra S."/>
        </authorList>
    </citation>
    <scope>NUCLEOTIDE SEQUENCE [LARGE SCALE GENOMIC DNA]</scope>
    <source>
        <strain evidence="2 3">LUP21</strain>
    </source>
</reference>
<accession>A0A256GZB4</accession>
<dbReference type="Proteomes" id="UP000435957">
    <property type="component" value="Unassembled WGS sequence"/>
</dbReference>
<reference evidence="1 4" key="2">
    <citation type="submission" date="2019-09" db="EMBL/GenBank/DDBJ databases">
        <title>Taxonomic organization of the family Brucellaceae based on a phylogenomic approach.</title>
        <authorList>
            <person name="Leclercq S."/>
            <person name="Cloeckaert A."/>
            <person name="Zygmunt M.S."/>
        </authorList>
    </citation>
    <scope>NUCLEOTIDE SEQUENCE [LARGE SCALE GENOMIC DNA]</scope>
    <source>
        <strain evidence="1 4">LUP23</strain>
    </source>
</reference>
<protein>
    <submittedName>
        <fullName evidence="1">EexN family lipoprotein</fullName>
    </submittedName>
</protein>
<dbReference type="PROSITE" id="PS51257">
    <property type="entry name" value="PROKAR_LIPOPROTEIN"/>
    <property type="match status" value="1"/>
</dbReference>
<name>A0A256GZB4_9HYPH</name>
<dbReference type="EMBL" id="WBWF01000022">
    <property type="protein sequence ID" value="KAB2701703.1"/>
    <property type="molecule type" value="Genomic_DNA"/>
</dbReference>
<dbReference type="AlphaFoldDB" id="A0A256GZB4"/>
<proteinExistence type="predicted"/>
<keyword evidence="1" id="KW-0449">Lipoprotein</keyword>
<organism evidence="2 3">
    <name type="scientific">Brucella lupini</name>
    <dbReference type="NCBI Taxonomy" id="255457"/>
    <lineage>
        <taxon>Bacteria</taxon>
        <taxon>Pseudomonadati</taxon>
        <taxon>Pseudomonadota</taxon>
        <taxon>Alphaproteobacteria</taxon>
        <taxon>Hyphomicrobiales</taxon>
        <taxon>Brucellaceae</taxon>
        <taxon>Brucella/Ochrobactrum group</taxon>
        <taxon>Brucella</taxon>
    </lineage>
</organism>
<comment type="caution">
    <text evidence="2">The sequence shown here is derived from an EMBL/GenBank/DDBJ whole genome shotgun (WGS) entry which is preliminary data.</text>
</comment>
<dbReference type="InterPro" id="IPR047937">
    <property type="entry name" value="Eex_IncN-like"/>
</dbReference>
<evidence type="ECO:0000313" key="4">
    <source>
        <dbReference type="Proteomes" id="UP000435957"/>
    </source>
</evidence>